<dbReference type="Proteomes" id="UP000234211">
    <property type="component" value="Unassembled WGS sequence"/>
</dbReference>
<sequence length="70" mass="7522">MPSTQKQLADKLFEIREEYSNNPTIKPEVARKEMALKEAKAINDFVIGRTTTVTGASATGGPVTGTGIIK</sequence>
<accession>A0A2H1YHB9</accession>
<gene>
    <name evidence="1" type="ORF">TNO020_40121</name>
</gene>
<dbReference type="EMBL" id="OENF01000034">
    <property type="protein sequence ID" value="SOS74902.1"/>
    <property type="molecule type" value="Genomic_DNA"/>
</dbReference>
<name>A0A2H1YHB9_9FLAO</name>
<organism evidence="1 2">
    <name type="scientific">Tenacibaculum piscium</name>
    <dbReference type="NCBI Taxonomy" id="1458515"/>
    <lineage>
        <taxon>Bacteria</taxon>
        <taxon>Pseudomonadati</taxon>
        <taxon>Bacteroidota</taxon>
        <taxon>Flavobacteriia</taxon>
        <taxon>Flavobacteriales</taxon>
        <taxon>Flavobacteriaceae</taxon>
        <taxon>Tenacibaculum</taxon>
    </lineage>
</organism>
<dbReference type="OrthoDB" id="9917558at2"/>
<reference evidence="2" key="1">
    <citation type="submission" date="2017-11" db="EMBL/GenBank/DDBJ databases">
        <authorList>
            <person name="Duchaud E."/>
        </authorList>
    </citation>
    <scope>NUCLEOTIDE SEQUENCE [LARGE SCALE GENOMIC DNA]</scope>
    <source>
        <strain evidence="2">Tenacibaculum sp. TNO020</strain>
    </source>
</reference>
<dbReference type="RefSeq" id="WP_058884451.1">
    <property type="nucleotide sequence ID" value="NZ_OENF01000034.1"/>
</dbReference>
<protein>
    <submittedName>
        <fullName evidence="1">Uncharacterized protein</fullName>
    </submittedName>
</protein>
<evidence type="ECO:0000313" key="2">
    <source>
        <dbReference type="Proteomes" id="UP000234211"/>
    </source>
</evidence>
<keyword evidence="2" id="KW-1185">Reference proteome</keyword>
<evidence type="ECO:0000313" key="1">
    <source>
        <dbReference type="EMBL" id="SOS74902.1"/>
    </source>
</evidence>
<proteinExistence type="predicted"/>
<dbReference type="AlphaFoldDB" id="A0A2H1YHB9"/>